<feature type="compositionally biased region" description="Polar residues" evidence="2">
    <location>
        <begin position="61"/>
        <end position="71"/>
    </location>
</feature>
<accession>A0A671P1G3</accession>
<comment type="similarity">
    <text evidence="1">Belongs to the IER family.</text>
</comment>
<dbReference type="Ensembl" id="ENSSANT00000054366.1">
    <property type="protein sequence ID" value="ENSSANP00000051155.1"/>
    <property type="gene ID" value="ENSSANG00000025649.1"/>
</dbReference>
<keyword evidence="4" id="KW-1185">Reference proteome</keyword>
<feature type="compositionally biased region" description="Basic and acidic residues" evidence="2">
    <location>
        <begin position="51"/>
        <end position="60"/>
    </location>
</feature>
<dbReference type="Pfam" id="PF05760">
    <property type="entry name" value="IER"/>
    <property type="match status" value="1"/>
</dbReference>
<dbReference type="OrthoDB" id="6358394at2759"/>
<evidence type="ECO:0000313" key="4">
    <source>
        <dbReference type="Proteomes" id="UP000472260"/>
    </source>
</evidence>
<dbReference type="KEGG" id="sanh:107690711"/>
<evidence type="ECO:0000256" key="2">
    <source>
        <dbReference type="SAM" id="MobiDB-lite"/>
    </source>
</evidence>
<gene>
    <name evidence="3" type="primary">ier2a</name>
</gene>
<protein>
    <submittedName>
        <fullName evidence="3">Immediate early response gene 2 protein-like</fullName>
    </submittedName>
</protein>
<name>A0A671P1G3_9TELE</name>
<sequence length="189" mass="20499">MDVTAQAKQIMVQALSKIYSSRTQRGGLSLHRSLLLTLVMKSARDIYHSARLTSEEKGQSDTHGVTESTAQAEEPMDTTSSTTTALRSTETQATEDGQRSGLEGHSQIHDPAGLAVDKENCNPAGMDRHSRKRRSKAAADPDFLPCKKAKLEFAEVRGILQATQSNSANCGRALDSLSLVPMPRTIVTF</sequence>
<dbReference type="Proteomes" id="UP000472260">
    <property type="component" value="Unassembled WGS sequence"/>
</dbReference>
<dbReference type="AlphaFoldDB" id="A0A671P1G3"/>
<proteinExistence type="inferred from homology"/>
<evidence type="ECO:0000313" key="3">
    <source>
        <dbReference type="Ensembl" id="ENSSANP00000051155.1"/>
    </source>
</evidence>
<feature type="compositionally biased region" description="Low complexity" evidence="2">
    <location>
        <begin position="78"/>
        <end position="94"/>
    </location>
</feature>
<dbReference type="InterPro" id="IPR008653">
    <property type="entry name" value="IER"/>
</dbReference>
<feature type="region of interest" description="Disordered" evidence="2">
    <location>
        <begin position="51"/>
        <end position="139"/>
    </location>
</feature>
<reference evidence="3" key="2">
    <citation type="submission" date="2025-09" db="UniProtKB">
        <authorList>
            <consortium name="Ensembl"/>
        </authorList>
    </citation>
    <scope>IDENTIFICATION</scope>
</reference>
<reference evidence="3" key="1">
    <citation type="submission" date="2025-08" db="UniProtKB">
        <authorList>
            <consortium name="Ensembl"/>
        </authorList>
    </citation>
    <scope>IDENTIFICATION</scope>
</reference>
<dbReference type="PANTHER" id="PTHR15895">
    <property type="entry name" value="IMMEDIATE EARLY RESPONSE GENE"/>
    <property type="match status" value="1"/>
</dbReference>
<organism evidence="3 4">
    <name type="scientific">Sinocyclocheilus anshuiensis</name>
    <dbReference type="NCBI Taxonomy" id="1608454"/>
    <lineage>
        <taxon>Eukaryota</taxon>
        <taxon>Metazoa</taxon>
        <taxon>Chordata</taxon>
        <taxon>Craniata</taxon>
        <taxon>Vertebrata</taxon>
        <taxon>Euteleostomi</taxon>
        <taxon>Actinopterygii</taxon>
        <taxon>Neopterygii</taxon>
        <taxon>Teleostei</taxon>
        <taxon>Ostariophysi</taxon>
        <taxon>Cypriniformes</taxon>
        <taxon>Cyprinidae</taxon>
        <taxon>Cyprininae</taxon>
        <taxon>Sinocyclocheilus</taxon>
    </lineage>
</organism>
<evidence type="ECO:0000256" key="1">
    <source>
        <dbReference type="ARBA" id="ARBA00006186"/>
    </source>
</evidence>